<accession>A0A1S8LBE3</accession>
<feature type="region of interest" description="Disordered" evidence="1">
    <location>
        <begin position="24"/>
        <end position="77"/>
    </location>
</feature>
<dbReference type="Proteomes" id="UP000190951">
    <property type="component" value="Chromosome"/>
</dbReference>
<organism evidence="2 3">
    <name type="scientific">Clostridium felsineum</name>
    <dbReference type="NCBI Taxonomy" id="36839"/>
    <lineage>
        <taxon>Bacteria</taxon>
        <taxon>Bacillati</taxon>
        <taxon>Bacillota</taxon>
        <taxon>Clostridia</taxon>
        <taxon>Eubacteriales</taxon>
        <taxon>Clostridiaceae</taxon>
        <taxon>Clostridium</taxon>
    </lineage>
</organism>
<dbReference type="STRING" id="84029.CROST_13300"/>
<feature type="region of interest" description="Disordered" evidence="1">
    <location>
        <begin position="102"/>
        <end position="132"/>
    </location>
</feature>
<evidence type="ECO:0000256" key="1">
    <source>
        <dbReference type="SAM" id="MobiDB-lite"/>
    </source>
</evidence>
<sequence length="243" mass="27591">MSITLSAGLSVSTGIKYGQIKDKTKEDNKSSVNYNANTSNGNDTEIDALQKQKQNLQKTKQKISKKALEKGESQQGIQVELQDIDKQIAEIDKQISEIQLEKQREMLEKNKQNSDEKDDNSKADGEDDKNLKNLIQCSSSLSNIKTSLSQKKRNEGEANVLKYEVDEDKKKNINTEYKEERIDNIKDIERKIGKQIGGELEKVRKAGKATNSYKEKAVKTYENIAKENEDNKENKNTVKKSED</sequence>
<dbReference type="RefSeq" id="WP_077832978.1">
    <property type="nucleotide sequence ID" value="NZ_CP096983.1"/>
</dbReference>
<feature type="compositionally biased region" description="Basic and acidic residues" evidence="1">
    <location>
        <begin position="102"/>
        <end position="131"/>
    </location>
</feature>
<evidence type="ECO:0000313" key="2">
    <source>
        <dbReference type="EMBL" id="URZ11948.1"/>
    </source>
</evidence>
<dbReference type="AlphaFoldDB" id="A0A1S8LBE3"/>
<feature type="compositionally biased region" description="Polar residues" evidence="1">
    <location>
        <begin position="30"/>
        <end position="43"/>
    </location>
</feature>
<protein>
    <submittedName>
        <fullName evidence="2">Uncharacterized protein</fullName>
    </submittedName>
</protein>
<evidence type="ECO:0000313" key="3">
    <source>
        <dbReference type="Proteomes" id="UP000190951"/>
    </source>
</evidence>
<name>A0A1S8LBE3_9CLOT</name>
<keyword evidence="3" id="KW-1185">Reference proteome</keyword>
<gene>
    <name evidence="2" type="ORF">CROST_026650</name>
</gene>
<proteinExistence type="predicted"/>
<feature type="region of interest" description="Disordered" evidence="1">
    <location>
        <begin position="223"/>
        <end position="243"/>
    </location>
</feature>
<dbReference type="EMBL" id="CP096983">
    <property type="protein sequence ID" value="URZ11948.1"/>
    <property type="molecule type" value="Genomic_DNA"/>
</dbReference>
<reference evidence="2 3" key="1">
    <citation type="submission" date="2022-04" db="EMBL/GenBank/DDBJ databases">
        <title>Genome sequence of C. roseum typestrain.</title>
        <authorList>
            <person name="Poehlein A."/>
            <person name="Schoch T."/>
            <person name="Duerre P."/>
            <person name="Daniel R."/>
        </authorList>
    </citation>
    <scope>NUCLEOTIDE SEQUENCE [LARGE SCALE GENOMIC DNA]</scope>
    <source>
        <strain evidence="2 3">DSM 7320</strain>
    </source>
</reference>
<dbReference type="KEGG" id="crw:CROST_026650"/>